<dbReference type="AlphaFoldDB" id="A0AAE1BHT3"/>
<dbReference type="EMBL" id="JAWQEG010008639">
    <property type="protein sequence ID" value="KAK3849909.1"/>
    <property type="molecule type" value="Genomic_DNA"/>
</dbReference>
<name>A0AAE1BHT3_PETCI</name>
<proteinExistence type="predicted"/>
<evidence type="ECO:0000313" key="2">
    <source>
        <dbReference type="EMBL" id="KAK3849909.1"/>
    </source>
</evidence>
<evidence type="ECO:0000313" key="3">
    <source>
        <dbReference type="Proteomes" id="UP001286313"/>
    </source>
</evidence>
<comment type="caution">
    <text evidence="2">The sequence shown here is derived from an EMBL/GenBank/DDBJ whole genome shotgun (WGS) entry which is preliminary data.</text>
</comment>
<accession>A0AAE1BHT3</accession>
<organism evidence="2 3">
    <name type="scientific">Petrolisthes cinctipes</name>
    <name type="common">Flat porcelain crab</name>
    <dbReference type="NCBI Taxonomy" id="88211"/>
    <lineage>
        <taxon>Eukaryota</taxon>
        <taxon>Metazoa</taxon>
        <taxon>Ecdysozoa</taxon>
        <taxon>Arthropoda</taxon>
        <taxon>Crustacea</taxon>
        <taxon>Multicrustacea</taxon>
        <taxon>Malacostraca</taxon>
        <taxon>Eumalacostraca</taxon>
        <taxon>Eucarida</taxon>
        <taxon>Decapoda</taxon>
        <taxon>Pleocyemata</taxon>
        <taxon>Anomura</taxon>
        <taxon>Galatheoidea</taxon>
        <taxon>Porcellanidae</taxon>
        <taxon>Petrolisthes</taxon>
    </lineage>
</organism>
<evidence type="ECO:0000256" key="1">
    <source>
        <dbReference type="SAM" id="MobiDB-lite"/>
    </source>
</evidence>
<feature type="compositionally biased region" description="Polar residues" evidence="1">
    <location>
        <begin position="56"/>
        <end position="82"/>
    </location>
</feature>
<gene>
    <name evidence="2" type="ORF">Pcinc_043353</name>
</gene>
<protein>
    <submittedName>
        <fullName evidence="2">Uncharacterized protein</fullName>
    </submittedName>
</protein>
<feature type="region of interest" description="Disordered" evidence="1">
    <location>
        <begin position="46"/>
        <end position="82"/>
    </location>
</feature>
<reference evidence="2" key="1">
    <citation type="submission" date="2023-10" db="EMBL/GenBank/DDBJ databases">
        <title>Genome assemblies of two species of porcelain crab, Petrolisthes cinctipes and Petrolisthes manimaculis (Anomura: Porcellanidae).</title>
        <authorList>
            <person name="Angst P."/>
        </authorList>
    </citation>
    <scope>NUCLEOTIDE SEQUENCE</scope>
    <source>
        <strain evidence="2">PB745_01</strain>
        <tissue evidence="2">Gill</tissue>
    </source>
</reference>
<feature type="region of interest" description="Disordered" evidence="1">
    <location>
        <begin position="19"/>
        <end position="38"/>
    </location>
</feature>
<dbReference type="Proteomes" id="UP001286313">
    <property type="component" value="Unassembled WGS sequence"/>
</dbReference>
<sequence length="82" mass="8740">MAVVRPGILETDHHNNKFIDTGTLAGEPPARSLSLRPPNFPTCKKCQSGRRAFSHPQASPPSATHTHTCPNQAAVTGGAQNR</sequence>
<keyword evidence="3" id="KW-1185">Reference proteome</keyword>